<feature type="transmembrane region" description="Helical" evidence="7">
    <location>
        <begin position="196"/>
        <end position="213"/>
    </location>
</feature>
<feature type="transmembrane region" description="Helical" evidence="7">
    <location>
        <begin position="161"/>
        <end position="184"/>
    </location>
</feature>
<keyword evidence="3" id="KW-1003">Cell membrane</keyword>
<keyword evidence="5 7" id="KW-1133">Transmembrane helix</keyword>
<proteinExistence type="inferred from homology"/>
<dbReference type="Proteomes" id="UP000294697">
    <property type="component" value="Unassembled WGS sequence"/>
</dbReference>
<feature type="transmembrane region" description="Helical" evidence="7">
    <location>
        <begin position="51"/>
        <end position="72"/>
    </location>
</feature>
<reference evidence="9 10" key="1">
    <citation type="submission" date="2019-03" db="EMBL/GenBank/DDBJ databases">
        <title>Subsurface microbial communities from deep shales in Ohio and West Virginia, USA.</title>
        <authorList>
            <person name="Wrighton K."/>
        </authorList>
    </citation>
    <scope>NUCLEOTIDE SEQUENCE [LARGE SCALE GENOMIC DNA]</scope>
    <source>
        <strain evidence="9 10">MSL9.2</strain>
    </source>
</reference>
<feature type="domain" description="EamA" evidence="8">
    <location>
        <begin position="166"/>
        <end position="306"/>
    </location>
</feature>
<gene>
    <name evidence="9" type="ORF">C8C77_103142</name>
</gene>
<dbReference type="InterPro" id="IPR000620">
    <property type="entry name" value="EamA_dom"/>
</dbReference>
<protein>
    <submittedName>
        <fullName evidence="9">Drug/metabolite transporter (DMT)-like permease</fullName>
    </submittedName>
</protein>
<dbReference type="EMBL" id="SODA01000003">
    <property type="protein sequence ID" value="TDW07012.1"/>
    <property type="molecule type" value="Genomic_DNA"/>
</dbReference>
<keyword evidence="4 7" id="KW-0812">Transmembrane</keyword>
<feature type="transmembrane region" description="Helical" evidence="7">
    <location>
        <begin position="233"/>
        <end position="252"/>
    </location>
</feature>
<feature type="transmembrane region" description="Helical" evidence="7">
    <location>
        <begin position="288"/>
        <end position="308"/>
    </location>
</feature>
<feature type="transmembrane region" description="Helical" evidence="7">
    <location>
        <begin position="264"/>
        <end position="282"/>
    </location>
</feature>
<evidence type="ECO:0000259" key="8">
    <source>
        <dbReference type="Pfam" id="PF00892"/>
    </source>
</evidence>
<feature type="transmembrane region" description="Helical" evidence="7">
    <location>
        <begin position="84"/>
        <end position="105"/>
    </location>
</feature>
<keyword evidence="6 7" id="KW-0472">Membrane</keyword>
<dbReference type="Gene3D" id="1.10.3730.20">
    <property type="match status" value="1"/>
</dbReference>
<name>A0A4R7ZAC1_9FIRM</name>
<dbReference type="PANTHER" id="PTHR32322">
    <property type="entry name" value="INNER MEMBRANE TRANSPORTER"/>
    <property type="match status" value="1"/>
</dbReference>
<feature type="transmembrane region" description="Helical" evidence="7">
    <location>
        <begin position="21"/>
        <end position="39"/>
    </location>
</feature>
<evidence type="ECO:0000256" key="2">
    <source>
        <dbReference type="ARBA" id="ARBA00007362"/>
    </source>
</evidence>
<comment type="similarity">
    <text evidence="2">Belongs to the EamA transporter family.</text>
</comment>
<accession>A0A4R7ZAC1</accession>
<dbReference type="GO" id="GO:0005886">
    <property type="term" value="C:plasma membrane"/>
    <property type="evidence" value="ECO:0007669"/>
    <property type="project" value="UniProtKB-SubCell"/>
</dbReference>
<evidence type="ECO:0000313" key="9">
    <source>
        <dbReference type="EMBL" id="TDW07012.1"/>
    </source>
</evidence>
<evidence type="ECO:0000313" key="10">
    <source>
        <dbReference type="Proteomes" id="UP000294697"/>
    </source>
</evidence>
<dbReference type="PANTHER" id="PTHR32322:SF18">
    <property type="entry name" value="S-ADENOSYLMETHIONINE_S-ADENOSYLHOMOCYSTEINE TRANSPORTER"/>
    <property type="match status" value="1"/>
</dbReference>
<comment type="subcellular location">
    <subcellularLocation>
        <location evidence="1">Cell membrane</location>
        <topology evidence="1">Multi-pass membrane protein</topology>
    </subcellularLocation>
</comment>
<feature type="domain" description="EamA" evidence="8">
    <location>
        <begin position="22"/>
        <end position="153"/>
    </location>
</feature>
<dbReference type="SUPFAM" id="SSF103481">
    <property type="entry name" value="Multidrug resistance efflux transporter EmrE"/>
    <property type="match status" value="2"/>
</dbReference>
<dbReference type="AlphaFoldDB" id="A0A4R7ZAC1"/>
<evidence type="ECO:0000256" key="6">
    <source>
        <dbReference type="ARBA" id="ARBA00023136"/>
    </source>
</evidence>
<evidence type="ECO:0000256" key="7">
    <source>
        <dbReference type="SAM" id="Phobius"/>
    </source>
</evidence>
<sequence length="323" mass="35629">MAPGRQRIEEVKVLKFKKYSPYLAGLVFSSIFGFSFLFTKEGLELMSPFHLLGFRFAIAFLCLSILRLTGIIKINLKGKNLKKLFLLALFQPGIYFICETTGMLYTTSSEAGMMIALIPIAVTILAALFLNEKPTFIQSIFVALSVGGAFFIILNRGASSIAGNFLGLILLGVAVIAAGFYNIISRQLSLEFKPVEITYVMMGFGALLFNLIAIYRKDFAFGSYLNLFTNTDVLITVGYLGIFSSVVAFFMMNYTLSKITAAESAVFANLTTVVSIIAGVVFRNEPFFKFQVVGAVLIIIGVWGTNYFGRPVVEKGEEIYEKV</sequence>
<evidence type="ECO:0000256" key="5">
    <source>
        <dbReference type="ARBA" id="ARBA00022989"/>
    </source>
</evidence>
<evidence type="ECO:0000256" key="1">
    <source>
        <dbReference type="ARBA" id="ARBA00004651"/>
    </source>
</evidence>
<feature type="transmembrane region" description="Helical" evidence="7">
    <location>
        <begin position="136"/>
        <end position="155"/>
    </location>
</feature>
<evidence type="ECO:0000256" key="3">
    <source>
        <dbReference type="ARBA" id="ARBA00022475"/>
    </source>
</evidence>
<comment type="caution">
    <text evidence="9">The sequence shown here is derived from an EMBL/GenBank/DDBJ whole genome shotgun (WGS) entry which is preliminary data.</text>
</comment>
<dbReference type="InterPro" id="IPR037185">
    <property type="entry name" value="EmrE-like"/>
</dbReference>
<dbReference type="InterPro" id="IPR050638">
    <property type="entry name" value="AA-Vitamin_Transporters"/>
</dbReference>
<evidence type="ECO:0000256" key="4">
    <source>
        <dbReference type="ARBA" id="ARBA00022692"/>
    </source>
</evidence>
<feature type="transmembrane region" description="Helical" evidence="7">
    <location>
        <begin position="111"/>
        <end position="129"/>
    </location>
</feature>
<organism evidence="9 10">
    <name type="scientific">Halanaerobium saccharolyticum</name>
    <dbReference type="NCBI Taxonomy" id="43595"/>
    <lineage>
        <taxon>Bacteria</taxon>
        <taxon>Bacillati</taxon>
        <taxon>Bacillota</taxon>
        <taxon>Clostridia</taxon>
        <taxon>Halanaerobiales</taxon>
        <taxon>Halanaerobiaceae</taxon>
        <taxon>Halanaerobium</taxon>
    </lineage>
</organism>
<dbReference type="Pfam" id="PF00892">
    <property type="entry name" value="EamA"/>
    <property type="match status" value="2"/>
</dbReference>